<evidence type="ECO:0000256" key="3">
    <source>
        <dbReference type="RuleBase" id="RU003476"/>
    </source>
</evidence>
<feature type="domain" description="Nudix hydrolase" evidence="4">
    <location>
        <begin position="14"/>
        <end position="147"/>
    </location>
</feature>
<keyword evidence="6" id="KW-1185">Reference proteome</keyword>
<protein>
    <submittedName>
        <fullName evidence="5">NUDIX hydrolase</fullName>
    </submittedName>
</protein>
<dbReference type="Pfam" id="PF00293">
    <property type="entry name" value="NUDIX"/>
    <property type="match status" value="1"/>
</dbReference>
<dbReference type="SUPFAM" id="SSF55811">
    <property type="entry name" value="Nudix"/>
    <property type="match status" value="1"/>
</dbReference>
<dbReference type="CDD" id="cd04673">
    <property type="entry name" value="NUDIX_ADPRase"/>
    <property type="match status" value="1"/>
</dbReference>
<evidence type="ECO:0000256" key="2">
    <source>
        <dbReference type="ARBA" id="ARBA00022801"/>
    </source>
</evidence>
<reference evidence="5" key="2">
    <citation type="submission" date="2023-07" db="EMBL/GenBank/DDBJ databases">
        <authorList>
            <person name="Sun H."/>
        </authorList>
    </citation>
    <scope>NUCLEOTIDE SEQUENCE</scope>
    <source>
        <strain evidence="5">05753</strain>
    </source>
</reference>
<comment type="cofactor">
    <cofactor evidence="1">
        <name>Mg(2+)</name>
        <dbReference type="ChEBI" id="CHEBI:18420"/>
    </cofactor>
</comment>
<evidence type="ECO:0000259" key="4">
    <source>
        <dbReference type="PROSITE" id="PS51462"/>
    </source>
</evidence>
<accession>A0ABT8T488</accession>
<sequence>MSLFSPVAQRESQPYQRPIAATIAVVLREGYVLLVRRANMPDAGKWGFPGGKIENGETINDAVVRELLEETRVIAKPLRVLTAVDAFDHDEQGRLRSHYILIAVLCEWHTGTPVAGDDALEAQWFSLEELEEADLALSMDVASVARLGVAIASRECKE</sequence>
<keyword evidence="2 3" id="KW-0378">Hydrolase</keyword>
<comment type="caution">
    <text evidence="5">The sequence shown here is derived from an EMBL/GenBank/DDBJ whole genome shotgun (WGS) entry which is preliminary data.</text>
</comment>
<proteinExistence type="inferred from homology"/>
<dbReference type="PRINTS" id="PR00502">
    <property type="entry name" value="NUDIXFAMILY"/>
</dbReference>
<gene>
    <name evidence="5" type="ORF">Q2T52_25440</name>
</gene>
<dbReference type="PANTHER" id="PTHR43736:SF1">
    <property type="entry name" value="DIHYDRONEOPTERIN TRIPHOSPHATE DIPHOSPHATASE"/>
    <property type="match status" value="1"/>
</dbReference>
<evidence type="ECO:0000313" key="5">
    <source>
        <dbReference type="EMBL" id="MDO1585448.1"/>
    </source>
</evidence>
<dbReference type="RefSeq" id="WP_302079732.1">
    <property type="nucleotide sequence ID" value="NZ_JAUKWQ010000015.1"/>
</dbReference>
<reference evidence="5" key="1">
    <citation type="journal article" date="2015" name="Int. J. Syst. Evol. Microbiol.">
        <title>Rhizobium oryzicola sp. nov., potential plant-growth-promoting endophytic bacteria isolated from rice roots.</title>
        <authorList>
            <person name="Zhang X.X."/>
            <person name="Gao J.S."/>
            <person name="Cao Y.H."/>
            <person name="Sheirdil R.A."/>
            <person name="Wang X.C."/>
            <person name="Zhang L."/>
        </authorList>
    </citation>
    <scope>NUCLEOTIDE SEQUENCE</scope>
    <source>
        <strain evidence="5">05753</strain>
    </source>
</reference>
<evidence type="ECO:0000256" key="1">
    <source>
        <dbReference type="ARBA" id="ARBA00001946"/>
    </source>
</evidence>
<dbReference type="InterPro" id="IPR000086">
    <property type="entry name" value="NUDIX_hydrolase_dom"/>
</dbReference>
<dbReference type="InterPro" id="IPR020084">
    <property type="entry name" value="NUDIX_hydrolase_CS"/>
</dbReference>
<evidence type="ECO:0000313" key="6">
    <source>
        <dbReference type="Proteomes" id="UP001169006"/>
    </source>
</evidence>
<organism evidence="5 6">
    <name type="scientific">Rhizobium oryzicola</name>
    <dbReference type="NCBI Taxonomy" id="1232668"/>
    <lineage>
        <taxon>Bacteria</taxon>
        <taxon>Pseudomonadati</taxon>
        <taxon>Pseudomonadota</taxon>
        <taxon>Alphaproteobacteria</taxon>
        <taxon>Hyphomicrobiales</taxon>
        <taxon>Rhizobiaceae</taxon>
        <taxon>Rhizobium/Agrobacterium group</taxon>
        <taxon>Rhizobium</taxon>
    </lineage>
</organism>
<dbReference type="Proteomes" id="UP001169006">
    <property type="component" value="Unassembled WGS sequence"/>
</dbReference>
<dbReference type="GO" id="GO:0016787">
    <property type="term" value="F:hydrolase activity"/>
    <property type="evidence" value="ECO:0007669"/>
    <property type="project" value="UniProtKB-KW"/>
</dbReference>
<dbReference type="PANTHER" id="PTHR43736">
    <property type="entry name" value="ADP-RIBOSE PYROPHOSPHATASE"/>
    <property type="match status" value="1"/>
</dbReference>
<dbReference type="InterPro" id="IPR020476">
    <property type="entry name" value="Nudix_hydrolase"/>
</dbReference>
<dbReference type="InterPro" id="IPR015797">
    <property type="entry name" value="NUDIX_hydrolase-like_dom_sf"/>
</dbReference>
<dbReference type="PROSITE" id="PS51462">
    <property type="entry name" value="NUDIX"/>
    <property type="match status" value="1"/>
</dbReference>
<dbReference type="EMBL" id="JAUKWQ010000015">
    <property type="protein sequence ID" value="MDO1585448.1"/>
    <property type="molecule type" value="Genomic_DNA"/>
</dbReference>
<dbReference type="PROSITE" id="PS00893">
    <property type="entry name" value="NUDIX_BOX"/>
    <property type="match status" value="1"/>
</dbReference>
<comment type="similarity">
    <text evidence="3">Belongs to the Nudix hydrolase family.</text>
</comment>
<dbReference type="Gene3D" id="3.90.79.10">
    <property type="entry name" value="Nucleoside Triphosphate Pyrophosphohydrolase"/>
    <property type="match status" value="1"/>
</dbReference>
<name>A0ABT8T488_9HYPH</name>